<dbReference type="Gene3D" id="3.90.550.10">
    <property type="entry name" value="Spore Coat Polysaccharide Biosynthesis Protein SpsA, Chain A"/>
    <property type="match status" value="1"/>
</dbReference>
<dbReference type="InterPro" id="IPR029044">
    <property type="entry name" value="Nucleotide-diphossugar_trans"/>
</dbReference>
<dbReference type="SUPFAM" id="SSF53448">
    <property type="entry name" value="Nucleotide-diphospho-sugar transferases"/>
    <property type="match status" value="1"/>
</dbReference>
<dbReference type="Pfam" id="PF13641">
    <property type="entry name" value="Glyco_tranf_2_3"/>
    <property type="match status" value="1"/>
</dbReference>
<comment type="caution">
    <text evidence="1">The sequence shown here is derived from an EMBL/GenBank/DDBJ whole genome shotgun (WGS) entry which is preliminary data.</text>
</comment>
<gene>
    <name evidence="1" type="ORF">GCM10025869_05680</name>
</gene>
<name>A0ABQ6JRV8_9MICO</name>
<dbReference type="PANTHER" id="PTHR43179:SF7">
    <property type="entry name" value="RHAMNOSYLTRANSFERASE WBBL"/>
    <property type="match status" value="1"/>
</dbReference>
<proteinExistence type="predicted"/>
<dbReference type="Proteomes" id="UP001157069">
    <property type="component" value="Unassembled WGS sequence"/>
</dbReference>
<evidence type="ECO:0000313" key="2">
    <source>
        <dbReference type="Proteomes" id="UP001157069"/>
    </source>
</evidence>
<sequence>MNAGVRLLPDSVEWLLLVNPDIELGAGSLTTLVARGRAEPDAGAVGPLILNPDGTVYPSARAIPSLRTGVGHAMLGPVWPGNPWTRAYRKETQVTPVVRDAGWLSGSCVLVRRSAYEAISGFDEGYFMYFEDVDLGMRIGQAGFRNVYEPAASVVHAGGHSTQGASELMIRAHHDSASRFLARKYPGPLLWPVRVALSLGLRLRSAWILRRTRRSSGGKP</sequence>
<dbReference type="RefSeq" id="WP_284297603.1">
    <property type="nucleotide sequence ID" value="NZ_BSVA01000001.1"/>
</dbReference>
<keyword evidence="2" id="KW-1185">Reference proteome</keyword>
<dbReference type="PANTHER" id="PTHR43179">
    <property type="entry name" value="RHAMNOSYLTRANSFERASE WBBL"/>
    <property type="match status" value="1"/>
</dbReference>
<evidence type="ECO:0008006" key="3">
    <source>
        <dbReference type="Google" id="ProtNLM"/>
    </source>
</evidence>
<accession>A0ABQ6JRV8</accession>
<dbReference type="EMBL" id="BSVA01000001">
    <property type="protein sequence ID" value="GMA90039.1"/>
    <property type="molecule type" value="Genomic_DNA"/>
</dbReference>
<reference evidence="2" key="1">
    <citation type="journal article" date="2019" name="Int. J. Syst. Evol. Microbiol.">
        <title>The Global Catalogue of Microorganisms (GCM) 10K type strain sequencing project: providing services to taxonomists for standard genome sequencing and annotation.</title>
        <authorList>
            <consortium name="The Broad Institute Genomics Platform"/>
            <consortium name="The Broad Institute Genome Sequencing Center for Infectious Disease"/>
            <person name="Wu L."/>
            <person name="Ma J."/>
        </authorList>
    </citation>
    <scope>NUCLEOTIDE SEQUENCE [LARGE SCALE GENOMIC DNA]</scope>
    <source>
        <strain evidence="2">NBRC 108755</strain>
    </source>
</reference>
<evidence type="ECO:0000313" key="1">
    <source>
        <dbReference type="EMBL" id="GMA90039.1"/>
    </source>
</evidence>
<organism evidence="1 2">
    <name type="scientific">Homoserinibacter gongjuensis</name>
    <dbReference type="NCBI Taxonomy" id="1162968"/>
    <lineage>
        <taxon>Bacteria</taxon>
        <taxon>Bacillati</taxon>
        <taxon>Actinomycetota</taxon>
        <taxon>Actinomycetes</taxon>
        <taxon>Micrococcales</taxon>
        <taxon>Microbacteriaceae</taxon>
        <taxon>Homoserinibacter</taxon>
    </lineage>
</organism>
<protein>
    <recommendedName>
        <fullName evidence="3">N-acetylglucosaminyl-diphospho-decaprenol L-rhamnosyltransferase</fullName>
    </recommendedName>
</protein>